<dbReference type="Proteomes" id="UP000706525">
    <property type="component" value="Unassembled WGS sequence"/>
</dbReference>
<protein>
    <submittedName>
        <fullName evidence="1">Uncharacterized protein</fullName>
    </submittedName>
</protein>
<evidence type="ECO:0000313" key="2">
    <source>
        <dbReference type="Proteomes" id="UP000706525"/>
    </source>
</evidence>
<reference evidence="1 2" key="1">
    <citation type="submission" date="2021-08" db="EMBL/GenBank/DDBJ databases">
        <authorList>
            <person name="Peeters C."/>
        </authorList>
    </citation>
    <scope>NUCLEOTIDE SEQUENCE [LARGE SCALE GENOMIC DNA]</scope>
    <source>
        <strain evidence="1 2">LMG 32289</strain>
    </source>
</reference>
<evidence type="ECO:0000313" key="1">
    <source>
        <dbReference type="EMBL" id="CAG9177655.1"/>
    </source>
</evidence>
<organism evidence="1 2">
    <name type="scientific">Cupriavidus pampae</name>
    <dbReference type="NCBI Taxonomy" id="659251"/>
    <lineage>
        <taxon>Bacteria</taxon>
        <taxon>Pseudomonadati</taxon>
        <taxon>Pseudomonadota</taxon>
        <taxon>Betaproteobacteria</taxon>
        <taxon>Burkholderiales</taxon>
        <taxon>Burkholderiaceae</taxon>
        <taxon>Cupriavidus</taxon>
    </lineage>
</organism>
<dbReference type="RefSeq" id="WP_223991162.1">
    <property type="nucleotide sequence ID" value="NZ_CAJZAG010000007.1"/>
</dbReference>
<name>A0ABN7Z069_9BURK</name>
<dbReference type="EMBL" id="CAJZAG010000007">
    <property type="protein sequence ID" value="CAG9177655.1"/>
    <property type="molecule type" value="Genomic_DNA"/>
</dbReference>
<proteinExistence type="predicted"/>
<keyword evidence="2" id="KW-1185">Reference proteome</keyword>
<comment type="caution">
    <text evidence="1">The sequence shown here is derived from an EMBL/GenBank/DDBJ whole genome shotgun (WGS) entry which is preliminary data.</text>
</comment>
<accession>A0ABN7Z069</accession>
<sequence>MTSSATEAKALLPADEARALVIKAAEQGVTTPELLGYHILRSAFGALHPEVVAFEQRPKSGQVGTEGVAR</sequence>
<gene>
    <name evidence="1" type="ORF">LMG32289_03867</name>
</gene>